<evidence type="ECO:0000256" key="5">
    <source>
        <dbReference type="ARBA" id="ARBA00022801"/>
    </source>
</evidence>
<feature type="active site" description="Proton acceptor" evidence="10">
    <location>
        <position position="67"/>
    </location>
</feature>
<evidence type="ECO:0000256" key="1">
    <source>
        <dbReference type="ARBA" id="ARBA00008023"/>
    </source>
</evidence>
<dbReference type="HAMAP" id="MF_01405">
    <property type="entry name" value="Non_canon_purine_NTPase"/>
    <property type="match status" value="1"/>
</dbReference>
<dbReference type="EMBL" id="PPSL01000008">
    <property type="protein sequence ID" value="PQJ09048.1"/>
    <property type="molecule type" value="Genomic_DNA"/>
</dbReference>
<comment type="catalytic activity">
    <reaction evidence="8 10">
        <text>dITP + H2O = dIMP + diphosphate + H(+)</text>
        <dbReference type="Rhea" id="RHEA:28342"/>
        <dbReference type="ChEBI" id="CHEBI:15377"/>
        <dbReference type="ChEBI" id="CHEBI:15378"/>
        <dbReference type="ChEBI" id="CHEBI:33019"/>
        <dbReference type="ChEBI" id="CHEBI:61194"/>
        <dbReference type="ChEBI" id="CHEBI:61382"/>
        <dbReference type="EC" id="3.6.1.66"/>
    </reaction>
</comment>
<keyword evidence="4 10" id="KW-0547">Nucleotide-binding</keyword>
<dbReference type="RefSeq" id="WP_105041170.1">
    <property type="nucleotide sequence ID" value="NZ_PPSL01000008.1"/>
</dbReference>
<dbReference type="CDD" id="cd00515">
    <property type="entry name" value="HAM1"/>
    <property type="match status" value="1"/>
</dbReference>
<dbReference type="SUPFAM" id="SSF52972">
    <property type="entry name" value="ITPase-like"/>
    <property type="match status" value="1"/>
</dbReference>
<proteinExistence type="inferred from homology"/>
<dbReference type="InterPro" id="IPR002637">
    <property type="entry name" value="RdgB/HAM1"/>
</dbReference>
<comment type="similarity">
    <text evidence="1 10 11">Belongs to the HAM1 NTPase family.</text>
</comment>
<dbReference type="GO" id="GO:0009117">
    <property type="term" value="P:nucleotide metabolic process"/>
    <property type="evidence" value="ECO:0007669"/>
    <property type="project" value="UniProtKB-KW"/>
</dbReference>
<dbReference type="OrthoDB" id="9807456at2"/>
<dbReference type="GO" id="GO:0005829">
    <property type="term" value="C:cytosol"/>
    <property type="evidence" value="ECO:0007669"/>
    <property type="project" value="TreeGrafter"/>
</dbReference>
<evidence type="ECO:0000313" key="12">
    <source>
        <dbReference type="EMBL" id="PQJ09048.1"/>
    </source>
</evidence>
<evidence type="ECO:0000256" key="8">
    <source>
        <dbReference type="ARBA" id="ARBA00051875"/>
    </source>
</evidence>
<comment type="caution">
    <text evidence="12">The sequence shown here is derived from an EMBL/GenBank/DDBJ whole genome shotgun (WGS) entry which is preliminary data.</text>
</comment>
<comment type="cofactor">
    <cofactor evidence="10">
        <name>Mg(2+)</name>
        <dbReference type="ChEBI" id="CHEBI:18420"/>
    </cofactor>
    <text evidence="10">Binds 1 Mg(2+) ion per subunit.</text>
</comment>
<feature type="binding site" evidence="10">
    <location>
        <begin position="174"/>
        <end position="175"/>
    </location>
    <ligand>
        <name>substrate</name>
    </ligand>
</feature>
<comment type="function">
    <text evidence="10">Pyrophosphatase that catalyzes the hydrolysis of nucleoside triphosphates to their monophosphate derivatives, with a high preference for the non-canonical purine nucleotides XTP (xanthosine triphosphate), dITP (deoxyinosine triphosphate) and ITP. Seems to function as a house-cleaning enzyme that removes non-canonical purine nucleotides from the nucleotide pool, thus preventing their incorporation into DNA/RNA and avoiding chromosomal lesions.</text>
</comment>
<dbReference type="GO" id="GO:0000166">
    <property type="term" value="F:nucleotide binding"/>
    <property type="evidence" value="ECO:0007669"/>
    <property type="project" value="UniProtKB-KW"/>
</dbReference>
<keyword evidence="6 10" id="KW-0460">Magnesium</keyword>
<dbReference type="NCBIfam" id="TIGR00042">
    <property type="entry name" value="RdgB/HAM1 family non-canonical purine NTP pyrophosphatase"/>
    <property type="match status" value="1"/>
</dbReference>
<dbReference type="GO" id="GO:0009146">
    <property type="term" value="P:purine nucleoside triphosphate catabolic process"/>
    <property type="evidence" value="ECO:0007669"/>
    <property type="project" value="UniProtKB-UniRule"/>
</dbReference>
<dbReference type="InterPro" id="IPR020922">
    <property type="entry name" value="dITP/XTP_pyrophosphatase"/>
</dbReference>
<feature type="binding site" evidence="10">
    <location>
        <begin position="146"/>
        <end position="149"/>
    </location>
    <ligand>
        <name>substrate</name>
    </ligand>
</feature>
<dbReference type="AlphaFoldDB" id="A0A2S7SQN6"/>
<evidence type="ECO:0000256" key="6">
    <source>
        <dbReference type="ARBA" id="ARBA00022842"/>
    </source>
</evidence>
<feature type="binding site" evidence="10">
    <location>
        <position position="68"/>
    </location>
    <ligand>
        <name>substrate</name>
    </ligand>
</feature>
<dbReference type="GO" id="GO:0036222">
    <property type="term" value="F:XTP diphosphatase activity"/>
    <property type="evidence" value="ECO:0007669"/>
    <property type="project" value="UniProtKB-UniRule"/>
</dbReference>
<dbReference type="GO" id="GO:0017111">
    <property type="term" value="F:ribonucleoside triphosphate phosphatase activity"/>
    <property type="evidence" value="ECO:0007669"/>
    <property type="project" value="InterPro"/>
</dbReference>
<organism evidence="12 13">
    <name type="scientific">Flavipsychrobacter stenotrophus</name>
    <dbReference type="NCBI Taxonomy" id="2077091"/>
    <lineage>
        <taxon>Bacteria</taxon>
        <taxon>Pseudomonadati</taxon>
        <taxon>Bacteroidota</taxon>
        <taxon>Chitinophagia</taxon>
        <taxon>Chitinophagales</taxon>
        <taxon>Chitinophagaceae</taxon>
        <taxon>Flavipsychrobacter</taxon>
    </lineage>
</organism>
<comment type="catalytic activity">
    <reaction evidence="9 10">
        <text>XTP + H2O = XMP + diphosphate + H(+)</text>
        <dbReference type="Rhea" id="RHEA:28610"/>
        <dbReference type="ChEBI" id="CHEBI:15377"/>
        <dbReference type="ChEBI" id="CHEBI:15378"/>
        <dbReference type="ChEBI" id="CHEBI:33019"/>
        <dbReference type="ChEBI" id="CHEBI:57464"/>
        <dbReference type="ChEBI" id="CHEBI:61314"/>
        <dbReference type="EC" id="3.6.1.66"/>
    </reaction>
</comment>
<reference evidence="12 13" key="1">
    <citation type="submission" date="2018-01" db="EMBL/GenBank/DDBJ databases">
        <title>A novel member of the phylum Bacteroidetes isolated from glacier ice.</title>
        <authorList>
            <person name="Liu Q."/>
            <person name="Xin Y.-H."/>
        </authorList>
    </citation>
    <scope>NUCLEOTIDE SEQUENCE [LARGE SCALE GENOMIC DNA]</scope>
    <source>
        <strain evidence="12 13">RB1R16</strain>
    </source>
</reference>
<dbReference type="GO" id="GO:0046872">
    <property type="term" value="F:metal ion binding"/>
    <property type="evidence" value="ECO:0007669"/>
    <property type="project" value="UniProtKB-KW"/>
</dbReference>
<evidence type="ECO:0000256" key="2">
    <source>
        <dbReference type="ARBA" id="ARBA00011738"/>
    </source>
</evidence>
<comment type="caution">
    <text evidence="10">Lacks conserved residue(s) required for the propagation of feature annotation.</text>
</comment>
<sequence>MELVIASNNKGKIREIKPLIEGIEVLSLQDVGFTDDIAEPFHTFEQNALAKASAINAFTKKNTFADDSGICVNALNGEPGVDSAHYSGTRDDEQNLQKVLKELQGADDRTAFYKAVICLIWEDEVYYFEGVCEGRIIEEKRGEGGFGYDPIFVPDGYDQTFAELPLDIKNTISHRGKAVKKMVEFLNAKIPASA</sequence>
<feature type="binding site" evidence="10">
    <location>
        <position position="169"/>
    </location>
    <ligand>
        <name>substrate</name>
    </ligand>
</feature>
<dbReference type="Gene3D" id="3.90.950.10">
    <property type="match status" value="1"/>
</dbReference>
<dbReference type="EC" id="3.6.1.66" evidence="10"/>
<evidence type="ECO:0000313" key="13">
    <source>
        <dbReference type="Proteomes" id="UP000239872"/>
    </source>
</evidence>
<keyword evidence="13" id="KW-1185">Reference proteome</keyword>
<dbReference type="FunFam" id="3.90.950.10:FF:000001">
    <property type="entry name" value="dITP/XTP pyrophosphatase"/>
    <property type="match status" value="1"/>
</dbReference>
<dbReference type="Pfam" id="PF01725">
    <property type="entry name" value="Ham1p_like"/>
    <property type="match status" value="1"/>
</dbReference>
<comment type="subunit">
    <text evidence="2 10">Homodimer.</text>
</comment>
<accession>A0A2S7SQN6</accession>
<dbReference type="PANTHER" id="PTHR11067:SF9">
    <property type="entry name" value="INOSINE TRIPHOSPHATE PYROPHOSPHATASE"/>
    <property type="match status" value="1"/>
</dbReference>
<protein>
    <recommendedName>
        <fullName evidence="10">dITP/XTP pyrophosphatase</fullName>
        <ecNumber evidence="10">3.6.1.66</ecNumber>
    </recommendedName>
    <alternativeName>
        <fullName evidence="10">Non-canonical purine NTP pyrophosphatase</fullName>
    </alternativeName>
    <alternativeName>
        <fullName evidence="10">Non-standard purine NTP pyrophosphatase</fullName>
    </alternativeName>
    <alternativeName>
        <fullName evidence="10">Nucleoside-triphosphate diphosphatase</fullName>
    </alternativeName>
    <alternativeName>
        <fullName evidence="10">Nucleoside-triphosphate pyrophosphatase</fullName>
        <shortName evidence="10">NTPase</shortName>
    </alternativeName>
</protein>
<evidence type="ECO:0000256" key="3">
    <source>
        <dbReference type="ARBA" id="ARBA00022723"/>
    </source>
</evidence>
<evidence type="ECO:0000256" key="9">
    <source>
        <dbReference type="ARBA" id="ARBA00052017"/>
    </source>
</evidence>
<comment type="catalytic activity">
    <reaction evidence="10">
        <text>ITP + H2O = IMP + diphosphate + H(+)</text>
        <dbReference type="Rhea" id="RHEA:29399"/>
        <dbReference type="ChEBI" id="CHEBI:15377"/>
        <dbReference type="ChEBI" id="CHEBI:15378"/>
        <dbReference type="ChEBI" id="CHEBI:33019"/>
        <dbReference type="ChEBI" id="CHEBI:58053"/>
        <dbReference type="ChEBI" id="CHEBI:61402"/>
        <dbReference type="EC" id="3.6.1.66"/>
    </reaction>
</comment>
<feature type="binding site" evidence="10">
    <location>
        <begin position="7"/>
        <end position="12"/>
    </location>
    <ligand>
        <name>substrate</name>
    </ligand>
</feature>
<keyword evidence="7 10" id="KW-0546">Nucleotide metabolism</keyword>
<dbReference type="GO" id="GO:0035870">
    <property type="term" value="F:dITP diphosphatase activity"/>
    <property type="evidence" value="ECO:0007669"/>
    <property type="project" value="UniProtKB-UniRule"/>
</dbReference>
<keyword evidence="5 10" id="KW-0378">Hydrolase</keyword>
<evidence type="ECO:0000256" key="4">
    <source>
        <dbReference type="ARBA" id="ARBA00022741"/>
    </source>
</evidence>
<keyword evidence="3 10" id="KW-0479">Metal-binding</keyword>
<dbReference type="PANTHER" id="PTHR11067">
    <property type="entry name" value="INOSINE TRIPHOSPHATE PYROPHOSPHATASE/HAM1 PROTEIN"/>
    <property type="match status" value="1"/>
</dbReference>
<evidence type="ECO:0000256" key="11">
    <source>
        <dbReference type="RuleBase" id="RU003781"/>
    </source>
</evidence>
<feature type="binding site" evidence="10">
    <location>
        <position position="67"/>
    </location>
    <ligand>
        <name>Mg(2+)</name>
        <dbReference type="ChEBI" id="CHEBI:18420"/>
    </ligand>
</feature>
<dbReference type="GO" id="GO:0036220">
    <property type="term" value="F:ITP diphosphatase activity"/>
    <property type="evidence" value="ECO:0007669"/>
    <property type="project" value="UniProtKB-UniRule"/>
</dbReference>
<name>A0A2S7SQN6_9BACT</name>
<evidence type="ECO:0000256" key="7">
    <source>
        <dbReference type="ARBA" id="ARBA00023080"/>
    </source>
</evidence>
<gene>
    <name evidence="12" type="primary">rdgB</name>
    <name evidence="12" type="ORF">CJD36_020955</name>
</gene>
<dbReference type="InterPro" id="IPR029001">
    <property type="entry name" value="ITPase-like_fam"/>
</dbReference>
<evidence type="ECO:0000256" key="10">
    <source>
        <dbReference type="HAMAP-Rule" id="MF_01405"/>
    </source>
</evidence>
<dbReference type="Proteomes" id="UP000239872">
    <property type="component" value="Unassembled WGS sequence"/>
</dbReference>